<keyword evidence="14" id="KW-0732">Signal</keyword>
<comment type="cofactor">
    <cofactor evidence="1 13">
        <name>heme</name>
        <dbReference type="ChEBI" id="CHEBI:30413"/>
    </cofactor>
</comment>
<dbReference type="SUPFAM" id="SSF48264">
    <property type="entry name" value="Cytochrome P450"/>
    <property type="match status" value="1"/>
</dbReference>
<dbReference type="GO" id="GO:0004497">
    <property type="term" value="F:monooxygenase activity"/>
    <property type="evidence" value="ECO:0007669"/>
    <property type="project" value="UniProtKB-KW"/>
</dbReference>
<dbReference type="CDD" id="cd11069">
    <property type="entry name" value="CYP_FUM15-like"/>
    <property type="match status" value="1"/>
</dbReference>
<dbReference type="OrthoDB" id="1470350at2759"/>
<evidence type="ECO:0000256" key="4">
    <source>
        <dbReference type="ARBA" id="ARBA00010617"/>
    </source>
</evidence>
<feature type="chain" id="PRO_5034541942" description="Cytochrome P450" evidence="14">
    <location>
        <begin position="16"/>
        <end position="546"/>
    </location>
</feature>
<dbReference type="Proteomes" id="UP000567179">
    <property type="component" value="Unassembled WGS sequence"/>
</dbReference>
<gene>
    <name evidence="15" type="ORF">D9619_006490</name>
</gene>
<dbReference type="EMBL" id="JAACJJ010000042">
    <property type="protein sequence ID" value="KAF5316334.1"/>
    <property type="molecule type" value="Genomic_DNA"/>
</dbReference>
<dbReference type="Gene3D" id="1.10.630.10">
    <property type="entry name" value="Cytochrome P450"/>
    <property type="match status" value="1"/>
</dbReference>
<name>A0A8H5EXS2_9AGAR</name>
<comment type="subcellular location">
    <subcellularLocation>
        <location evidence="2">Membrane</location>
    </subcellularLocation>
</comment>
<keyword evidence="11" id="KW-0503">Monooxygenase</keyword>
<keyword evidence="9" id="KW-0560">Oxidoreductase</keyword>
<dbReference type="PRINTS" id="PR00385">
    <property type="entry name" value="P450"/>
</dbReference>
<dbReference type="PANTHER" id="PTHR24305:SF166">
    <property type="entry name" value="CYTOCHROME P450 12A4, MITOCHONDRIAL-RELATED"/>
    <property type="match status" value="1"/>
</dbReference>
<keyword evidence="7 13" id="KW-0479">Metal-binding</keyword>
<evidence type="ECO:0000256" key="9">
    <source>
        <dbReference type="ARBA" id="ARBA00023002"/>
    </source>
</evidence>
<evidence type="ECO:0000313" key="16">
    <source>
        <dbReference type="Proteomes" id="UP000567179"/>
    </source>
</evidence>
<evidence type="ECO:0000256" key="14">
    <source>
        <dbReference type="SAM" id="SignalP"/>
    </source>
</evidence>
<dbReference type="InterPro" id="IPR001128">
    <property type="entry name" value="Cyt_P450"/>
</dbReference>
<dbReference type="Pfam" id="PF00067">
    <property type="entry name" value="p450"/>
    <property type="match status" value="1"/>
</dbReference>
<keyword evidence="5 13" id="KW-0349">Heme</keyword>
<feature type="binding site" description="axial binding residue" evidence="13">
    <location>
        <position position="487"/>
    </location>
    <ligand>
        <name>heme</name>
        <dbReference type="ChEBI" id="CHEBI:30413"/>
    </ligand>
    <ligandPart>
        <name>Fe</name>
        <dbReference type="ChEBI" id="CHEBI:18248"/>
    </ligandPart>
</feature>
<dbReference type="GO" id="GO:0016705">
    <property type="term" value="F:oxidoreductase activity, acting on paired donors, with incorporation or reduction of molecular oxygen"/>
    <property type="evidence" value="ECO:0007669"/>
    <property type="project" value="InterPro"/>
</dbReference>
<dbReference type="GO" id="GO:0020037">
    <property type="term" value="F:heme binding"/>
    <property type="evidence" value="ECO:0007669"/>
    <property type="project" value="InterPro"/>
</dbReference>
<comment type="caution">
    <text evidence="15">The sequence shown here is derived from an EMBL/GenBank/DDBJ whole genome shotgun (WGS) entry which is preliminary data.</text>
</comment>
<evidence type="ECO:0000256" key="2">
    <source>
        <dbReference type="ARBA" id="ARBA00004370"/>
    </source>
</evidence>
<accession>A0A8H5EXS2</accession>
<keyword evidence="8" id="KW-1133">Transmembrane helix</keyword>
<keyword evidence="10 13" id="KW-0408">Iron</keyword>
<evidence type="ECO:0000256" key="10">
    <source>
        <dbReference type="ARBA" id="ARBA00023004"/>
    </source>
</evidence>
<proteinExistence type="inferred from homology"/>
<evidence type="ECO:0000256" key="1">
    <source>
        <dbReference type="ARBA" id="ARBA00001971"/>
    </source>
</evidence>
<evidence type="ECO:0000256" key="12">
    <source>
        <dbReference type="ARBA" id="ARBA00023136"/>
    </source>
</evidence>
<evidence type="ECO:0000256" key="7">
    <source>
        <dbReference type="ARBA" id="ARBA00022723"/>
    </source>
</evidence>
<evidence type="ECO:0000256" key="3">
    <source>
        <dbReference type="ARBA" id="ARBA00004721"/>
    </source>
</evidence>
<dbReference type="AlphaFoldDB" id="A0A8H5EXS2"/>
<reference evidence="15 16" key="1">
    <citation type="journal article" date="2020" name="ISME J.">
        <title>Uncovering the hidden diversity of litter-decomposition mechanisms in mushroom-forming fungi.</title>
        <authorList>
            <person name="Floudas D."/>
            <person name="Bentzer J."/>
            <person name="Ahren D."/>
            <person name="Johansson T."/>
            <person name="Persson P."/>
            <person name="Tunlid A."/>
        </authorList>
    </citation>
    <scope>NUCLEOTIDE SEQUENCE [LARGE SCALE GENOMIC DNA]</scope>
    <source>
        <strain evidence="15 16">CBS 101986</strain>
    </source>
</reference>
<evidence type="ECO:0008006" key="17">
    <source>
        <dbReference type="Google" id="ProtNLM"/>
    </source>
</evidence>
<dbReference type="InterPro" id="IPR050121">
    <property type="entry name" value="Cytochrome_P450_monoxygenase"/>
</dbReference>
<comment type="pathway">
    <text evidence="3">Secondary metabolite biosynthesis; terpenoid biosynthesis.</text>
</comment>
<evidence type="ECO:0000313" key="15">
    <source>
        <dbReference type="EMBL" id="KAF5316334.1"/>
    </source>
</evidence>
<dbReference type="GO" id="GO:0016020">
    <property type="term" value="C:membrane"/>
    <property type="evidence" value="ECO:0007669"/>
    <property type="project" value="UniProtKB-SubCell"/>
</dbReference>
<comment type="similarity">
    <text evidence="4">Belongs to the cytochrome P450 family.</text>
</comment>
<keyword evidence="12" id="KW-0472">Membrane</keyword>
<keyword evidence="6" id="KW-0812">Transmembrane</keyword>
<evidence type="ECO:0000256" key="13">
    <source>
        <dbReference type="PIRSR" id="PIRSR602403-1"/>
    </source>
</evidence>
<feature type="signal peptide" evidence="14">
    <location>
        <begin position="1"/>
        <end position="15"/>
    </location>
</feature>
<protein>
    <recommendedName>
        <fullName evidence="17">Cytochrome P450</fullName>
    </recommendedName>
</protein>
<dbReference type="PANTHER" id="PTHR24305">
    <property type="entry name" value="CYTOCHROME P450"/>
    <property type="match status" value="1"/>
</dbReference>
<evidence type="ECO:0000256" key="6">
    <source>
        <dbReference type="ARBA" id="ARBA00022692"/>
    </source>
</evidence>
<evidence type="ECO:0000256" key="11">
    <source>
        <dbReference type="ARBA" id="ARBA00023033"/>
    </source>
</evidence>
<dbReference type="GO" id="GO:0005506">
    <property type="term" value="F:iron ion binding"/>
    <property type="evidence" value="ECO:0007669"/>
    <property type="project" value="InterPro"/>
</dbReference>
<evidence type="ECO:0000256" key="8">
    <source>
        <dbReference type="ARBA" id="ARBA00022989"/>
    </source>
</evidence>
<dbReference type="PRINTS" id="PR00465">
    <property type="entry name" value="EP450IV"/>
</dbReference>
<dbReference type="InterPro" id="IPR002403">
    <property type="entry name" value="Cyt_P450_E_grp-IV"/>
</dbReference>
<dbReference type="InterPro" id="IPR036396">
    <property type="entry name" value="Cyt_P450_sf"/>
</dbReference>
<sequence>MFLFLLQAFAVYAVSRTLWRVFRKQFFPSVLENIPGPKPSSFLLGSMQEFMDKRAWKYHSDLAQTYGGVMRIKALFGEDQLYVYDPKALHNIFLKDQHIFEEADHFITTHLLAFGEGLLGTLGAQHRKQRKMLNPVFSIAHMRNMLPIFYEVSHKMKGSIAKTLASGATEVEMVSWMTRIALELIGQTGLGFSFDPLTGEEPTHQYTKAVKGFGEALYKLRYAIPLFATSMRKIGSPRFRRFMVDIFPWQGLHDVRDIIDVMDQTCKEILGEKKEALAAGDEALSAKIGQGKDIMSILMRANMTASKKESLTESELLGQMSSLIFAAMDTTSNALSRTLHLLAQHPDAQDRLRQELREAKEQNGGEDLSYDALVSLPYLDAICRETLRLYPPLSITHRKVIKDVILPLSTPVKGLNGEYISEITVPKGSLVIISLFLANRNPDIWGPDANEWKPERWLSPIPTSVTEARLPGIYSHLMTFIGGSRACIGFKFSQLEMKVVLLLLIEAFKFSPPKQEIEWLMNSIASPTVKGSDSNVPIMPLHVERA</sequence>
<evidence type="ECO:0000256" key="5">
    <source>
        <dbReference type="ARBA" id="ARBA00022617"/>
    </source>
</evidence>
<organism evidence="15 16">
    <name type="scientific">Psilocybe cf. subviscida</name>
    <dbReference type="NCBI Taxonomy" id="2480587"/>
    <lineage>
        <taxon>Eukaryota</taxon>
        <taxon>Fungi</taxon>
        <taxon>Dikarya</taxon>
        <taxon>Basidiomycota</taxon>
        <taxon>Agaricomycotina</taxon>
        <taxon>Agaricomycetes</taxon>
        <taxon>Agaricomycetidae</taxon>
        <taxon>Agaricales</taxon>
        <taxon>Agaricineae</taxon>
        <taxon>Strophariaceae</taxon>
        <taxon>Psilocybe</taxon>
    </lineage>
</organism>
<keyword evidence="16" id="KW-1185">Reference proteome</keyword>